<keyword evidence="2" id="KW-1185">Reference proteome</keyword>
<dbReference type="Proteomes" id="UP000188268">
    <property type="component" value="Unassembled WGS sequence"/>
</dbReference>
<reference evidence="1 2" key="1">
    <citation type="submission" date="2013-09" db="EMBL/GenBank/DDBJ databases">
        <title>Corchorus capsularis genome sequencing.</title>
        <authorList>
            <person name="Alam M."/>
            <person name="Haque M.S."/>
            <person name="Islam M.S."/>
            <person name="Emdad E.M."/>
            <person name="Islam M.M."/>
            <person name="Ahmed B."/>
            <person name="Halim A."/>
            <person name="Hossen Q.M.M."/>
            <person name="Hossain M.Z."/>
            <person name="Ahmed R."/>
            <person name="Khan M.M."/>
            <person name="Islam R."/>
            <person name="Rashid M.M."/>
            <person name="Khan S.A."/>
            <person name="Rahman M.S."/>
            <person name="Alam M."/>
        </authorList>
    </citation>
    <scope>NUCLEOTIDE SEQUENCE [LARGE SCALE GENOMIC DNA]</scope>
    <source>
        <strain evidence="2">cv. CVL-1</strain>
        <tissue evidence="1">Whole seedling</tissue>
    </source>
</reference>
<name>A0A1R3K825_COCAP</name>
<dbReference type="AlphaFoldDB" id="A0A1R3K825"/>
<protein>
    <submittedName>
        <fullName evidence="1">Uncharacterized protein</fullName>
    </submittedName>
</protein>
<organism evidence="1 2">
    <name type="scientific">Corchorus capsularis</name>
    <name type="common">Jute</name>
    <dbReference type="NCBI Taxonomy" id="210143"/>
    <lineage>
        <taxon>Eukaryota</taxon>
        <taxon>Viridiplantae</taxon>
        <taxon>Streptophyta</taxon>
        <taxon>Embryophyta</taxon>
        <taxon>Tracheophyta</taxon>
        <taxon>Spermatophyta</taxon>
        <taxon>Magnoliopsida</taxon>
        <taxon>eudicotyledons</taxon>
        <taxon>Gunneridae</taxon>
        <taxon>Pentapetalae</taxon>
        <taxon>rosids</taxon>
        <taxon>malvids</taxon>
        <taxon>Malvales</taxon>
        <taxon>Malvaceae</taxon>
        <taxon>Grewioideae</taxon>
        <taxon>Apeibeae</taxon>
        <taxon>Corchorus</taxon>
    </lineage>
</organism>
<accession>A0A1R3K825</accession>
<gene>
    <name evidence="1" type="ORF">CCACVL1_02499</name>
</gene>
<proteinExistence type="predicted"/>
<evidence type="ECO:0000313" key="2">
    <source>
        <dbReference type="Proteomes" id="UP000188268"/>
    </source>
</evidence>
<comment type="caution">
    <text evidence="1">The sequence shown here is derived from an EMBL/GenBank/DDBJ whole genome shotgun (WGS) entry which is preliminary data.</text>
</comment>
<evidence type="ECO:0000313" key="1">
    <source>
        <dbReference type="EMBL" id="OMP03232.1"/>
    </source>
</evidence>
<dbReference type="EMBL" id="AWWV01006095">
    <property type="protein sequence ID" value="OMP03232.1"/>
    <property type="molecule type" value="Genomic_DNA"/>
</dbReference>
<sequence length="47" mass="5308">MEISKEEEGDEYCRENMNLLAGRKKKKNGKGGRWGRGVRRLGGWAVG</sequence>
<dbReference type="Gramene" id="OMP03232">
    <property type="protein sequence ID" value="OMP03232"/>
    <property type="gene ID" value="CCACVL1_02499"/>
</dbReference>